<sequence length="316" mass="36418">MAKNSEETYLAFVEGSSDDGTIGVRIVSFENEKLLLKLKFAKVNDFIDGMKSLFKPKFKAIVLDIFDLKDSEYSNNVEICLMAYIESGKSHQITTFKLDKNAHRYEVTLSIDENNIPKFLISPIQAQNILNLPQKFDETITTKIPVISFFDNSSVICVYNEKGYQFLENWNGKYGQELFIAFDKEELAYFAEAIPIYQTKPSFVIYDLLKIMSMPMEQVLAINTLSFSLAKDLKNDGILLEFDNFDGNRKSATPAFLMSLFLKEHLKAIKDEINEIPKEIYFCFPMERDIENRKRIVKHLEESCKLIEIGCSFIDV</sequence>
<proteinExistence type="predicted"/>
<organism evidence="1 2">
    <name type="scientific">Panagrolaimus sp. ES5</name>
    <dbReference type="NCBI Taxonomy" id="591445"/>
    <lineage>
        <taxon>Eukaryota</taxon>
        <taxon>Metazoa</taxon>
        <taxon>Ecdysozoa</taxon>
        <taxon>Nematoda</taxon>
        <taxon>Chromadorea</taxon>
        <taxon>Rhabditida</taxon>
        <taxon>Tylenchina</taxon>
        <taxon>Panagrolaimomorpha</taxon>
        <taxon>Panagrolaimoidea</taxon>
        <taxon>Panagrolaimidae</taxon>
        <taxon>Panagrolaimus</taxon>
    </lineage>
</organism>
<evidence type="ECO:0000313" key="1">
    <source>
        <dbReference type="Proteomes" id="UP000887579"/>
    </source>
</evidence>
<dbReference type="WBParaSite" id="ES5_v2.g15982.t1">
    <property type="protein sequence ID" value="ES5_v2.g15982.t1"/>
    <property type="gene ID" value="ES5_v2.g15982"/>
</dbReference>
<dbReference type="Proteomes" id="UP000887579">
    <property type="component" value="Unplaced"/>
</dbReference>
<name>A0AC34FFS8_9BILA</name>
<reference evidence="2" key="1">
    <citation type="submission" date="2022-11" db="UniProtKB">
        <authorList>
            <consortium name="WormBaseParasite"/>
        </authorList>
    </citation>
    <scope>IDENTIFICATION</scope>
</reference>
<protein>
    <submittedName>
        <fullName evidence="2">DUF3800 domain-containing protein</fullName>
    </submittedName>
</protein>
<evidence type="ECO:0000313" key="2">
    <source>
        <dbReference type="WBParaSite" id="ES5_v2.g15982.t1"/>
    </source>
</evidence>
<accession>A0AC34FFS8</accession>